<protein>
    <submittedName>
        <fullName evidence="1">Uncharacterized protein</fullName>
    </submittedName>
</protein>
<accession>A0A085NV18</accession>
<gene>
    <name evidence="1" type="ORF">M514_14654</name>
</gene>
<name>A0A085NV18_9BILA</name>
<reference evidence="1" key="1">
    <citation type="journal article" date="2014" name="Nat. Genet.">
        <title>Genome and transcriptome of the porcine whipworm Trichuris suis.</title>
        <authorList>
            <person name="Jex A.R."/>
            <person name="Nejsum P."/>
            <person name="Schwarz E.M."/>
            <person name="Hu L."/>
            <person name="Young N.D."/>
            <person name="Hall R.S."/>
            <person name="Korhonen P.K."/>
            <person name="Liao S."/>
            <person name="Thamsborg S."/>
            <person name="Xia J."/>
            <person name="Xu P."/>
            <person name="Wang S."/>
            <person name="Scheerlinck J.P."/>
            <person name="Hofmann A."/>
            <person name="Sternberg P.W."/>
            <person name="Wang J."/>
            <person name="Gasser R.B."/>
        </authorList>
    </citation>
    <scope>NUCLEOTIDE SEQUENCE [LARGE SCALE GENOMIC DNA]</scope>
    <source>
        <strain evidence="1">DCEP-RM93F</strain>
    </source>
</reference>
<proteinExistence type="predicted"/>
<dbReference type="AlphaFoldDB" id="A0A085NV18"/>
<organism evidence="1">
    <name type="scientific">Trichuris suis</name>
    <name type="common">pig whipworm</name>
    <dbReference type="NCBI Taxonomy" id="68888"/>
    <lineage>
        <taxon>Eukaryota</taxon>
        <taxon>Metazoa</taxon>
        <taxon>Ecdysozoa</taxon>
        <taxon>Nematoda</taxon>
        <taxon>Enoplea</taxon>
        <taxon>Dorylaimia</taxon>
        <taxon>Trichinellida</taxon>
        <taxon>Trichuridae</taxon>
        <taxon>Trichuris</taxon>
    </lineage>
</organism>
<dbReference type="Proteomes" id="UP000030758">
    <property type="component" value="Unassembled WGS sequence"/>
</dbReference>
<dbReference type="EMBL" id="KL367474">
    <property type="protein sequence ID" value="KFD73314.1"/>
    <property type="molecule type" value="Genomic_DNA"/>
</dbReference>
<evidence type="ECO:0000313" key="1">
    <source>
        <dbReference type="EMBL" id="KFD73314.1"/>
    </source>
</evidence>
<sequence>MTIVAADLSPLAGDFGDMPFACTVHLSVDDMTLMETKALKEVLAIIWQTADGRIIDTVRRVSNEVSQWKSKYLEFFLRLQNWFIRSWIPMRVLIQGLDPIPRFKAFDISAFQELL</sequence>